<keyword evidence="1" id="KW-0472">Membrane</keyword>
<comment type="caution">
    <text evidence="2">The sequence shown here is derived from an EMBL/GenBank/DDBJ whole genome shotgun (WGS) entry which is preliminary data.</text>
</comment>
<feature type="transmembrane region" description="Helical" evidence="1">
    <location>
        <begin position="47"/>
        <end position="64"/>
    </location>
</feature>
<evidence type="ECO:0000313" key="2">
    <source>
        <dbReference type="EMBL" id="HIH93821.1"/>
    </source>
</evidence>
<evidence type="ECO:0000256" key="1">
    <source>
        <dbReference type="SAM" id="Phobius"/>
    </source>
</evidence>
<name>A0A832S7Z7_9EURY</name>
<sequence length="65" mass="7587">MKRDHIVEGRKKEYLTDPSISSIIGHMLKRQKPERKNTGYTELKPNLSPILTILVIAYLVYRYAV</sequence>
<dbReference type="RefSeq" id="WP_048065045.1">
    <property type="nucleotide sequence ID" value="NZ_DUJU01000081.1"/>
</dbReference>
<accession>A0A832S7Z7</accession>
<keyword evidence="1" id="KW-0812">Transmembrane</keyword>
<evidence type="ECO:0000313" key="3">
    <source>
        <dbReference type="Proteomes" id="UP000600774"/>
    </source>
</evidence>
<protein>
    <submittedName>
        <fullName evidence="2">Uncharacterized protein</fullName>
    </submittedName>
</protein>
<reference evidence="2" key="1">
    <citation type="journal article" date="2020" name="bioRxiv">
        <title>A rank-normalized archaeal taxonomy based on genome phylogeny resolves widespread incomplete and uneven classifications.</title>
        <authorList>
            <person name="Rinke C."/>
            <person name="Chuvochina M."/>
            <person name="Mussig A.J."/>
            <person name="Chaumeil P.-A."/>
            <person name="Waite D.W."/>
            <person name="Whitman W.B."/>
            <person name="Parks D.H."/>
            <person name="Hugenholtz P."/>
        </authorList>
    </citation>
    <scope>NUCLEOTIDE SEQUENCE</scope>
    <source>
        <strain evidence="2">UBA8876</strain>
    </source>
</reference>
<gene>
    <name evidence="2" type="ORF">HA338_07175</name>
</gene>
<dbReference type="AlphaFoldDB" id="A0A832S7Z7"/>
<dbReference type="EMBL" id="DUJU01000081">
    <property type="protein sequence ID" value="HIH93821.1"/>
    <property type="molecule type" value="Genomic_DNA"/>
</dbReference>
<organism evidence="2 3">
    <name type="scientific">Methanosarcina acetivorans</name>
    <dbReference type="NCBI Taxonomy" id="2214"/>
    <lineage>
        <taxon>Archaea</taxon>
        <taxon>Methanobacteriati</taxon>
        <taxon>Methanobacteriota</taxon>
        <taxon>Stenosarchaea group</taxon>
        <taxon>Methanomicrobia</taxon>
        <taxon>Methanosarcinales</taxon>
        <taxon>Methanosarcinaceae</taxon>
        <taxon>Methanosarcina</taxon>
    </lineage>
</organism>
<dbReference type="Proteomes" id="UP000600774">
    <property type="component" value="Unassembled WGS sequence"/>
</dbReference>
<dbReference type="GeneID" id="24782715"/>
<proteinExistence type="predicted"/>
<keyword evidence="1" id="KW-1133">Transmembrane helix</keyword>